<dbReference type="AlphaFoldDB" id="C4L7S1"/>
<keyword evidence="4" id="KW-0732">Signal</keyword>
<accession>C4L7S1</accession>
<reference evidence="6" key="1">
    <citation type="submission" date="2009-05" db="EMBL/GenBank/DDBJ databases">
        <title>Complete sequence of Tolumonas auensis DSM 9187.</title>
        <authorList>
            <consortium name="US DOE Joint Genome Institute"/>
            <person name="Lucas S."/>
            <person name="Copeland A."/>
            <person name="Lapidus A."/>
            <person name="Glavina del Rio T."/>
            <person name="Tice H."/>
            <person name="Bruce D."/>
            <person name="Goodwin L."/>
            <person name="Pitluck S."/>
            <person name="Chertkov O."/>
            <person name="Brettin T."/>
            <person name="Detter J.C."/>
            <person name="Han C."/>
            <person name="Larimer F."/>
            <person name="Land M."/>
            <person name="Hauser L."/>
            <person name="Kyrpides N."/>
            <person name="Mikhailova N."/>
            <person name="Spring S."/>
            <person name="Beller H."/>
        </authorList>
    </citation>
    <scope>NUCLEOTIDE SEQUENCE [LARGE SCALE GENOMIC DNA]</scope>
    <source>
        <strain evidence="6">DSM 9187 / TA4</strain>
    </source>
</reference>
<proteinExistence type="inferred from homology"/>
<comment type="catalytic activity">
    <reaction evidence="1">
        <text>a 3-(acyloxy)acyl derivative of bacterial toxin + H2O = a 3-hydroxyacyl derivative of bacterial toxin + a fatty acid + H(+)</text>
        <dbReference type="Rhea" id="RHEA:12032"/>
        <dbReference type="ChEBI" id="CHEBI:15377"/>
        <dbReference type="ChEBI" id="CHEBI:15378"/>
        <dbReference type="ChEBI" id="CHEBI:28868"/>
        <dbReference type="ChEBI" id="CHEBI:136853"/>
        <dbReference type="ChEBI" id="CHEBI:140675"/>
        <dbReference type="EC" id="3.1.1.77"/>
    </reaction>
</comment>
<evidence type="ECO:0000256" key="4">
    <source>
        <dbReference type="SAM" id="SignalP"/>
    </source>
</evidence>
<feature type="active site" description="Charge relay system" evidence="2">
    <location>
        <position position="170"/>
    </location>
</feature>
<dbReference type="SUPFAM" id="SSF56925">
    <property type="entry name" value="OMPA-like"/>
    <property type="match status" value="1"/>
</dbReference>
<dbReference type="RefSeq" id="WP_012728320.1">
    <property type="nucleotide sequence ID" value="NC_012691.1"/>
</dbReference>
<organism evidence="5 6">
    <name type="scientific">Tolumonas auensis (strain DSM 9187 / NBRC 110442 / TA 4)</name>
    <dbReference type="NCBI Taxonomy" id="595494"/>
    <lineage>
        <taxon>Bacteria</taxon>
        <taxon>Pseudomonadati</taxon>
        <taxon>Pseudomonadota</taxon>
        <taxon>Gammaproteobacteria</taxon>
        <taxon>Aeromonadales</taxon>
        <taxon>Aeromonadaceae</taxon>
        <taxon>Tolumonas</taxon>
    </lineage>
</organism>
<evidence type="ECO:0000256" key="3">
    <source>
        <dbReference type="PIRSR" id="PIRSR029681-2"/>
    </source>
</evidence>
<dbReference type="Pfam" id="PF09411">
    <property type="entry name" value="PagL"/>
    <property type="match status" value="1"/>
</dbReference>
<feature type="site" description="Critical for activity" evidence="3">
    <location>
        <position position="159"/>
    </location>
</feature>
<feature type="active site" description="Charge relay system" evidence="2">
    <location>
        <position position="156"/>
    </location>
</feature>
<dbReference type="KEGG" id="tau:Tola_0090"/>
<name>C4L7S1_TOLAT</name>
<evidence type="ECO:0000256" key="2">
    <source>
        <dbReference type="PIRSR" id="PIRSR029681-1"/>
    </source>
</evidence>
<feature type="chain" id="PRO_5002940312" description="Lipid A deacylase" evidence="4">
    <location>
        <begin position="30"/>
        <end position="180"/>
    </location>
</feature>
<feature type="signal peptide" evidence="4">
    <location>
        <begin position="1"/>
        <end position="29"/>
    </location>
</feature>
<dbReference type="STRING" id="595494.Tola_0090"/>
<sequence>MSITSVTPIRSVTILLSSMAMFISAASSAADLSLALGHSGDSTMTYRTGIQFPWQQSWFETEAGRLSGYWTVGYTYWDSQDKVNTHSLSASPVLTWEFGARGADVQPFIEAGIGLAAFSRNKIEDRELGSSVNFEDRFGFGIRFYQRHTIGAQALHYSNAGISSDNAGIESYNIYYRFDF</sequence>
<protein>
    <recommendedName>
        <fullName evidence="1">Lipid A deacylase</fullName>
        <ecNumber evidence="1">3.1.1.77</ecNumber>
    </recommendedName>
    <alternativeName>
        <fullName evidence="1">LPS 3-O-deacylase</fullName>
    </alternativeName>
    <alternativeName>
        <fullName evidence="1">Outer membrane enzyme</fullName>
    </alternativeName>
</protein>
<dbReference type="GO" id="GO:0050528">
    <property type="term" value="F:acyloxyacyl hydrolase activity"/>
    <property type="evidence" value="ECO:0007669"/>
    <property type="project" value="UniProtKB-EC"/>
</dbReference>
<dbReference type="EC" id="3.1.1.77" evidence="1"/>
<dbReference type="PIRSF" id="PIRSF029681">
    <property type="entry name" value="PagL"/>
    <property type="match status" value="1"/>
</dbReference>
<keyword evidence="1" id="KW-0998">Cell outer membrane</keyword>
<gene>
    <name evidence="5" type="ordered locus">Tola_0090</name>
</gene>
<comment type="similarity">
    <text evidence="1">Belongs to the PagL family.</text>
</comment>
<comment type="function">
    <text evidence="1">Has lipid A 3-O-deacylase activity. Hydrolyzes the ester bond at the 3 position of lipid A, a bioactive component of lipopolysaccharide (LPS), thereby releasing the primary fatty acyl moiety.</text>
</comment>
<dbReference type="GO" id="GO:0009279">
    <property type="term" value="C:cell outer membrane"/>
    <property type="evidence" value="ECO:0007669"/>
    <property type="project" value="UniProtKB-SubCell"/>
</dbReference>
<comment type="subunit">
    <text evidence="1">Homodimer.</text>
</comment>
<dbReference type="eggNOG" id="COG3637">
    <property type="taxonomic scope" value="Bacteria"/>
</dbReference>
<keyword evidence="1" id="KW-0472">Membrane</keyword>
<reference evidence="5 6" key="2">
    <citation type="journal article" date="2011" name="Stand. Genomic Sci.">
        <title>Complete genome sequence of Tolumonas auensis type strain (TA 4).</title>
        <authorList>
            <person name="Chertkov O."/>
            <person name="Copeland A."/>
            <person name="Lucas S."/>
            <person name="Lapidus A."/>
            <person name="Berry K.W."/>
            <person name="Detter J.C."/>
            <person name="Del Rio T.G."/>
            <person name="Hammon N."/>
            <person name="Dalin E."/>
            <person name="Tice H."/>
            <person name="Pitluck S."/>
            <person name="Richardson P."/>
            <person name="Bruce D."/>
            <person name="Goodwin L."/>
            <person name="Han C."/>
            <person name="Tapia R."/>
            <person name="Saunders E."/>
            <person name="Schmutz J."/>
            <person name="Brettin T."/>
            <person name="Larimer F."/>
            <person name="Land M."/>
            <person name="Hauser L."/>
            <person name="Spring S."/>
            <person name="Rohde M."/>
            <person name="Kyrpides N.C."/>
            <person name="Ivanova N."/>
            <person name="Goker M."/>
            <person name="Beller H.R."/>
            <person name="Klenk H.P."/>
            <person name="Woyke T."/>
        </authorList>
    </citation>
    <scope>NUCLEOTIDE SEQUENCE [LARGE SCALE GENOMIC DNA]</scope>
    <source>
        <strain evidence="6">DSM 9187 / TA4</strain>
    </source>
</reference>
<keyword evidence="1" id="KW-0378">Hydrolase</keyword>
<dbReference type="InterPro" id="IPR018550">
    <property type="entry name" value="Lipid-A_deacylase-rel"/>
</dbReference>
<evidence type="ECO:0000256" key="1">
    <source>
        <dbReference type="PIRNR" id="PIRNR029681"/>
    </source>
</evidence>
<dbReference type="Proteomes" id="UP000009073">
    <property type="component" value="Chromosome"/>
</dbReference>
<dbReference type="EMBL" id="CP001616">
    <property type="protein sequence ID" value="ACQ91720.1"/>
    <property type="molecule type" value="Genomic_DNA"/>
</dbReference>
<dbReference type="InterPro" id="IPR011250">
    <property type="entry name" value="OMP/PagP_B-barrel"/>
</dbReference>
<comment type="subcellular location">
    <subcellularLocation>
        <location evidence="1">Cell outer membrane</location>
        <topology evidence="1">Multi-pass membrane protein</topology>
    </subcellularLocation>
</comment>
<evidence type="ECO:0000313" key="5">
    <source>
        <dbReference type="EMBL" id="ACQ91720.1"/>
    </source>
</evidence>
<feature type="active site" description="Charge relay system" evidence="2">
    <location>
        <position position="158"/>
    </location>
</feature>
<keyword evidence="6" id="KW-1185">Reference proteome</keyword>
<dbReference type="HOGENOM" id="CLU_093405_1_0_6"/>
<evidence type="ECO:0000313" key="6">
    <source>
        <dbReference type="Proteomes" id="UP000009073"/>
    </source>
</evidence>
<dbReference type="Gene3D" id="2.40.160.20">
    <property type="match status" value="1"/>
</dbReference>